<dbReference type="Gene3D" id="3.30.70.2820">
    <property type="match status" value="1"/>
</dbReference>
<dbReference type="GO" id="GO:0008270">
    <property type="term" value="F:zinc ion binding"/>
    <property type="evidence" value="ECO:0007669"/>
    <property type="project" value="UniProtKB-KW"/>
</dbReference>
<dbReference type="GO" id="GO:0033554">
    <property type="term" value="P:cellular response to stress"/>
    <property type="evidence" value="ECO:0007669"/>
    <property type="project" value="UniProtKB-ARBA"/>
</dbReference>
<keyword evidence="17" id="KW-1185">Reference proteome</keyword>
<evidence type="ECO:0000256" key="2">
    <source>
        <dbReference type="ARBA" id="ARBA00005755"/>
    </source>
</evidence>
<dbReference type="Gene3D" id="3.30.420.10">
    <property type="entry name" value="Ribonuclease H-like superfamily/Ribonuclease H"/>
    <property type="match status" value="1"/>
</dbReference>
<dbReference type="InterPro" id="IPR036397">
    <property type="entry name" value="RNaseH_sf"/>
</dbReference>
<evidence type="ECO:0000256" key="10">
    <source>
        <dbReference type="ARBA" id="ARBA00023125"/>
    </source>
</evidence>
<evidence type="ECO:0000256" key="4">
    <source>
        <dbReference type="ARBA" id="ARBA00022695"/>
    </source>
</evidence>
<organism evidence="16 17">
    <name type="scientific">Syncephalis pseudoplumigaleata</name>
    <dbReference type="NCBI Taxonomy" id="1712513"/>
    <lineage>
        <taxon>Eukaryota</taxon>
        <taxon>Fungi</taxon>
        <taxon>Fungi incertae sedis</taxon>
        <taxon>Zoopagomycota</taxon>
        <taxon>Zoopagomycotina</taxon>
        <taxon>Zoopagomycetes</taxon>
        <taxon>Zoopagales</taxon>
        <taxon>Piptocephalidaceae</taxon>
        <taxon>Syncephalis</taxon>
    </lineage>
</organism>
<dbReference type="FunFam" id="1.10.132.60:FF:000004">
    <property type="entry name" value="DNA polymerase"/>
    <property type="match status" value="1"/>
</dbReference>
<evidence type="ECO:0000256" key="8">
    <source>
        <dbReference type="ARBA" id="ARBA00022833"/>
    </source>
</evidence>
<dbReference type="Gene3D" id="1.10.132.60">
    <property type="entry name" value="DNA polymerase family B, C-terminal domain"/>
    <property type="match status" value="1"/>
</dbReference>
<dbReference type="NCBIfam" id="TIGR00592">
    <property type="entry name" value="pol2"/>
    <property type="match status" value="1"/>
</dbReference>
<keyword evidence="9 12" id="KW-0239">DNA-directed DNA polymerase</keyword>
<evidence type="ECO:0000259" key="14">
    <source>
        <dbReference type="Pfam" id="PF03104"/>
    </source>
</evidence>
<dbReference type="Pfam" id="PF00136">
    <property type="entry name" value="DNA_pol_B"/>
    <property type="match status" value="1"/>
</dbReference>
<dbReference type="FunFam" id="1.10.287.690:FF:000003">
    <property type="entry name" value="DNA polymerase"/>
    <property type="match status" value="1"/>
</dbReference>
<evidence type="ECO:0000313" key="17">
    <source>
        <dbReference type="Proteomes" id="UP000278143"/>
    </source>
</evidence>
<dbReference type="InterPro" id="IPR038256">
    <property type="entry name" value="Pol_alpha_znc_sf"/>
</dbReference>
<dbReference type="InterPro" id="IPR012337">
    <property type="entry name" value="RNaseH-like_sf"/>
</dbReference>
<evidence type="ECO:0000313" key="16">
    <source>
        <dbReference type="EMBL" id="RKP25111.1"/>
    </source>
</evidence>
<comment type="subcellular location">
    <subcellularLocation>
        <location evidence="1">Nucleus</location>
    </subcellularLocation>
</comment>
<dbReference type="InterPro" id="IPR006172">
    <property type="entry name" value="DNA-dir_DNA_pol_B"/>
</dbReference>
<dbReference type="Pfam" id="PF08996">
    <property type="entry name" value="zf-DNA_Pol"/>
    <property type="match status" value="1"/>
</dbReference>
<dbReference type="InterPro" id="IPR006133">
    <property type="entry name" value="DNA-dir_DNA_pol_B_exonuc"/>
</dbReference>
<evidence type="ECO:0000256" key="12">
    <source>
        <dbReference type="RuleBase" id="RU000442"/>
    </source>
</evidence>
<dbReference type="AlphaFoldDB" id="A0A4P9Z096"/>
<dbReference type="PROSITE" id="PS00116">
    <property type="entry name" value="DNA_POLYMERASE_B"/>
    <property type="match status" value="1"/>
</dbReference>
<dbReference type="InterPro" id="IPR043502">
    <property type="entry name" value="DNA/RNA_pol_sf"/>
</dbReference>
<evidence type="ECO:0000256" key="5">
    <source>
        <dbReference type="ARBA" id="ARBA00022705"/>
    </source>
</evidence>
<keyword evidence="5 12" id="KW-0235">DNA replication</keyword>
<dbReference type="InterPro" id="IPR017964">
    <property type="entry name" value="DNA-dir_DNA_pol_B_CS"/>
</dbReference>
<dbReference type="GO" id="GO:0003887">
    <property type="term" value="F:DNA-directed DNA polymerase activity"/>
    <property type="evidence" value="ECO:0007669"/>
    <property type="project" value="UniProtKB-KW"/>
</dbReference>
<evidence type="ECO:0000259" key="15">
    <source>
        <dbReference type="Pfam" id="PF08996"/>
    </source>
</evidence>
<dbReference type="Proteomes" id="UP000278143">
    <property type="component" value="Unassembled WGS sequence"/>
</dbReference>
<dbReference type="InterPro" id="IPR042087">
    <property type="entry name" value="DNA_pol_B_thumb"/>
</dbReference>
<feature type="domain" description="Zinc finger DNA-directed DNA polymerase family B alpha" evidence="15">
    <location>
        <begin position="955"/>
        <end position="1070"/>
    </location>
</feature>
<dbReference type="InterPro" id="IPR023211">
    <property type="entry name" value="DNA_pol_palm_dom_sf"/>
</dbReference>
<dbReference type="Pfam" id="PF03104">
    <property type="entry name" value="DNA_pol_B_exo1"/>
    <property type="match status" value="1"/>
</dbReference>
<dbReference type="GO" id="GO:0006273">
    <property type="term" value="P:lagging strand elongation"/>
    <property type="evidence" value="ECO:0007669"/>
    <property type="project" value="TreeGrafter"/>
</dbReference>
<keyword evidence="11" id="KW-0539">Nucleus</keyword>
<dbReference type="GO" id="GO:0003682">
    <property type="term" value="F:chromatin binding"/>
    <property type="evidence" value="ECO:0007669"/>
    <property type="project" value="TreeGrafter"/>
</dbReference>
<evidence type="ECO:0000256" key="11">
    <source>
        <dbReference type="ARBA" id="ARBA00023242"/>
    </source>
</evidence>
<sequence length="1082" mass="121739">MADATTATPFSQNSQNSQWSQETAILEADGSLRMYWLDAYEKNGKVYVFGKVVLDQDDQEVTFDMLYEEVGQVCQQQRISRWAGKEVVRKYAFELRGVPAEATYLKMVYSYAEPLLPAELTGRTFSQVFGTKTTALEHFIMKRKLMGPCWLVIRNPSIESRNLSWCKVEVSISDPKHVEVLRELDAADAVLPPPPLTVMSLSLRVVMNRQKHANEIVMGSALVYPQVNINDPTPVEKLPHEAYSVVRQLDGLPFPMGLGQMLQKQNIRTELAKTERALLNYLITMIYKVDPDIIVGHNFLGFDLDVLLHRMKANHVETWSRLGRLRRTVWPKMQAGAGGMGETTFAERHVMSGRIVCDTYLSAKASGEFVRSKSYSLSQLASGELEIQREDIDFDQVPAYFQSANSLVHLLRHCAFDNYLVISLMSKLQILPLTRQLTTLAGNLWARTMSGARAERNEYLLLHEFHQRKFIVPDKAFKAAANAIDAPDEGTKMMHACMMMVDGIDTAYASLSIEARPKTEGRRKPAYAGGLVLEPKKGFYDKYVLMLDFNSLYPSIIQEFNICFTTVDRPVSILFMDGDQVPEVPDSDLDNGILPRLLATLVDKRRQVKGLMKDAKCTPVEYAQYNIRQMALKLTANSMYGCLGFTHARFYAKSLAMLITSKGREILQNTVELAESKGLDVIYGDTDSIMIYTNTDELKRVKEIGQDLKREVNKRYRLLEIEMDAFYRRMLLLKKKKYAALMTVEQNGELTTTMETKGLDLVRRDWCELSHDVSDFVLKQILSGDGREEILDRIHQYLMTVGRETRGNLVPIDKFVINKGLTKNPHEYADAKSQPHVQVAKRMLAKGISVRTGDTVPFVICEQSAVSTTGTQPATGSYAERAHHPDEVGRAGSNLTIDFEWYLGQQVHPPVARLCAPIEGTDAGRLADCLGLDAHKYRSVAVEATQTRELVTLDSQITDEERFHSVDKFFVRCPYCQKSNLFHGVALTKATPDYAGLQCPNGACQAVLPVGSIGCQLSGAVQKHIRRYQEGWLVCDDPSCQTRTRMLSVRGRRCGQAGCRGMLRLEASSAGMVVSSRLAYLR</sequence>
<evidence type="ECO:0000256" key="7">
    <source>
        <dbReference type="ARBA" id="ARBA00022771"/>
    </source>
</evidence>
<evidence type="ECO:0000256" key="6">
    <source>
        <dbReference type="ARBA" id="ARBA00022723"/>
    </source>
</evidence>
<proteinExistence type="inferred from homology"/>
<dbReference type="EMBL" id="KZ989879">
    <property type="protein sequence ID" value="RKP25111.1"/>
    <property type="molecule type" value="Genomic_DNA"/>
</dbReference>
<feature type="domain" description="DNA-directed DNA polymerase family B exonuclease" evidence="14">
    <location>
        <begin position="127"/>
        <end position="379"/>
    </location>
</feature>
<dbReference type="SUPFAM" id="SSF56672">
    <property type="entry name" value="DNA/RNA polymerases"/>
    <property type="match status" value="1"/>
</dbReference>
<dbReference type="PANTHER" id="PTHR45861">
    <property type="entry name" value="DNA POLYMERASE ALPHA CATALYTIC SUBUNIT"/>
    <property type="match status" value="1"/>
</dbReference>
<dbReference type="PRINTS" id="PR00106">
    <property type="entry name" value="DNAPOLB"/>
</dbReference>
<feature type="domain" description="DNA-directed DNA polymerase family B multifunctional" evidence="13">
    <location>
        <begin position="444"/>
        <end position="918"/>
    </location>
</feature>
<dbReference type="Gene3D" id="3.90.1600.10">
    <property type="entry name" value="Palm domain of DNA polymerase"/>
    <property type="match status" value="1"/>
</dbReference>
<dbReference type="GO" id="GO:0005658">
    <property type="term" value="C:alpha DNA polymerase:primase complex"/>
    <property type="evidence" value="ECO:0007669"/>
    <property type="project" value="UniProtKB-ARBA"/>
</dbReference>
<protein>
    <recommendedName>
        <fullName evidence="12">DNA polymerase</fullName>
        <ecNumber evidence="12">2.7.7.7</ecNumber>
    </recommendedName>
</protein>
<comment type="catalytic activity">
    <reaction evidence="12">
        <text>DNA(n) + a 2'-deoxyribonucleoside 5'-triphosphate = DNA(n+1) + diphosphate</text>
        <dbReference type="Rhea" id="RHEA:22508"/>
        <dbReference type="Rhea" id="RHEA-COMP:17339"/>
        <dbReference type="Rhea" id="RHEA-COMP:17340"/>
        <dbReference type="ChEBI" id="CHEBI:33019"/>
        <dbReference type="ChEBI" id="CHEBI:61560"/>
        <dbReference type="ChEBI" id="CHEBI:173112"/>
        <dbReference type="EC" id="2.7.7.7"/>
    </reaction>
</comment>
<name>A0A4P9Z096_9FUNG</name>
<keyword evidence="10 12" id="KW-0238">DNA-binding</keyword>
<keyword evidence="6" id="KW-0479">Metal-binding</keyword>
<keyword evidence="7" id="KW-0863">Zinc-finger</keyword>
<dbReference type="GO" id="GO:0000166">
    <property type="term" value="F:nucleotide binding"/>
    <property type="evidence" value="ECO:0007669"/>
    <property type="project" value="InterPro"/>
</dbReference>
<keyword evidence="8" id="KW-0862">Zinc</keyword>
<gene>
    <name evidence="16" type="ORF">SYNPS1DRAFT_16136</name>
</gene>
<dbReference type="GO" id="GO:1902975">
    <property type="term" value="P:mitotic DNA replication initiation"/>
    <property type="evidence" value="ECO:0007669"/>
    <property type="project" value="InterPro"/>
</dbReference>
<comment type="similarity">
    <text evidence="2 12">Belongs to the DNA polymerase type-B family.</text>
</comment>
<evidence type="ECO:0000259" key="13">
    <source>
        <dbReference type="Pfam" id="PF00136"/>
    </source>
</evidence>
<dbReference type="GO" id="GO:0006272">
    <property type="term" value="P:leading strand elongation"/>
    <property type="evidence" value="ECO:0007669"/>
    <property type="project" value="TreeGrafter"/>
</dbReference>
<dbReference type="EC" id="2.7.7.7" evidence="12"/>
<evidence type="ECO:0000256" key="3">
    <source>
        <dbReference type="ARBA" id="ARBA00022679"/>
    </source>
</evidence>
<keyword evidence="4 12" id="KW-0548">Nucleotidyltransferase</keyword>
<dbReference type="GO" id="GO:0003688">
    <property type="term" value="F:DNA replication origin binding"/>
    <property type="evidence" value="ECO:0007669"/>
    <property type="project" value="TreeGrafter"/>
</dbReference>
<dbReference type="Gene3D" id="1.10.287.690">
    <property type="entry name" value="Helix hairpin bin"/>
    <property type="match status" value="1"/>
</dbReference>
<dbReference type="Gene3D" id="1.10.3200.20">
    <property type="entry name" value="DNA Polymerase alpha, zinc finger"/>
    <property type="match status" value="1"/>
</dbReference>
<accession>A0A4P9Z096</accession>
<dbReference type="OrthoDB" id="6755010at2759"/>
<dbReference type="CDD" id="cd05776">
    <property type="entry name" value="DNA_polB_alpha_exo"/>
    <property type="match status" value="1"/>
</dbReference>
<evidence type="ECO:0000256" key="9">
    <source>
        <dbReference type="ARBA" id="ARBA00022932"/>
    </source>
</evidence>
<dbReference type="PANTHER" id="PTHR45861:SF1">
    <property type="entry name" value="DNA POLYMERASE ALPHA CATALYTIC SUBUNIT"/>
    <property type="match status" value="1"/>
</dbReference>
<reference evidence="17" key="1">
    <citation type="journal article" date="2018" name="Nat. Microbiol.">
        <title>Leveraging single-cell genomics to expand the fungal tree of life.</title>
        <authorList>
            <person name="Ahrendt S.R."/>
            <person name="Quandt C.A."/>
            <person name="Ciobanu D."/>
            <person name="Clum A."/>
            <person name="Salamov A."/>
            <person name="Andreopoulos B."/>
            <person name="Cheng J.F."/>
            <person name="Woyke T."/>
            <person name="Pelin A."/>
            <person name="Henrissat B."/>
            <person name="Reynolds N.K."/>
            <person name="Benny G.L."/>
            <person name="Smith M.E."/>
            <person name="James T.Y."/>
            <person name="Grigoriev I.V."/>
        </authorList>
    </citation>
    <scope>NUCLEOTIDE SEQUENCE [LARGE SCALE GENOMIC DNA]</scope>
    <source>
        <strain evidence="17">Benny S71-1</strain>
    </source>
</reference>
<dbReference type="CDD" id="cd05532">
    <property type="entry name" value="POLBc_alpha"/>
    <property type="match status" value="1"/>
</dbReference>
<dbReference type="GO" id="GO:0003697">
    <property type="term" value="F:single-stranded DNA binding"/>
    <property type="evidence" value="ECO:0007669"/>
    <property type="project" value="TreeGrafter"/>
</dbReference>
<dbReference type="SUPFAM" id="SSF53098">
    <property type="entry name" value="Ribonuclease H-like"/>
    <property type="match status" value="1"/>
</dbReference>
<dbReference type="InterPro" id="IPR045846">
    <property type="entry name" value="POLBc_alpha"/>
</dbReference>
<dbReference type="InterPro" id="IPR015088">
    <property type="entry name" value="Znf_DNA-dir_DNA_pol_B_alpha"/>
</dbReference>
<keyword evidence="3 12" id="KW-0808">Transferase</keyword>
<dbReference type="InterPro" id="IPR006134">
    <property type="entry name" value="DNA-dir_DNA_pol_B_multi_dom"/>
</dbReference>
<evidence type="ECO:0000256" key="1">
    <source>
        <dbReference type="ARBA" id="ARBA00004123"/>
    </source>
</evidence>
<dbReference type="SMART" id="SM00486">
    <property type="entry name" value="POLBc"/>
    <property type="match status" value="1"/>
</dbReference>
<dbReference type="Gene3D" id="6.10.10.100">
    <property type="match status" value="1"/>
</dbReference>